<evidence type="ECO:0000259" key="1">
    <source>
        <dbReference type="Pfam" id="PF08349"/>
    </source>
</evidence>
<feature type="domain" description="DUF1722" evidence="1">
    <location>
        <begin position="12"/>
        <end position="119"/>
    </location>
</feature>
<dbReference type="Proteomes" id="UP000664495">
    <property type="component" value="Unassembled WGS sequence"/>
</dbReference>
<organism evidence="2 3">
    <name type="scientific">Candidatus Enterococcus murrayae</name>
    <dbReference type="NCBI Taxonomy" id="2815321"/>
    <lineage>
        <taxon>Bacteria</taxon>
        <taxon>Bacillati</taxon>
        <taxon>Bacillota</taxon>
        <taxon>Bacilli</taxon>
        <taxon>Lactobacillales</taxon>
        <taxon>Enterococcaceae</taxon>
        <taxon>Enterococcus</taxon>
    </lineage>
</organism>
<dbReference type="Pfam" id="PF08349">
    <property type="entry name" value="DUF1722"/>
    <property type="match status" value="1"/>
</dbReference>
<gene>
    <name evidence="2" type="ORF">JZO85_02285</name>
</gene>
<dbReference type="RefSeq" id="WP_207106881.1">
    <property type="nucleotide sequence ID" value="NZ_JAFLVR010000004.1"/>
</dbReference>
<evidence type="ECO:0000313" key="3">
    <source>
        <dbReference type="Proteomes" id="UP000664495"/>
    </source>
</evidence>
<evidence type="ECO:0000313" key="2">
    <source>
        <dbReference type="EMBL" id="MBO0451078.1"/>
    </source>
</evidence>
<protein>
    <submittedName>
        <fullName evidence="2">YbgA family protein</fullName>
    </submittedName>
</protein>
<dbReference type="InterPro" id="IPR013560">
    <property type="entry name" value="DUF1722"/>
</dbReference>
<sequence length="120" mass="14649">MHVLQKEWAQWKYFVMARSQKEYLAIRQLFSGNHWSEEKREQFYLHLNIVKKMPIDLKAQRNAYEHVWGYFKKVAAPEEKQQFFIFLNQMTEIEDNALPYLKALAKKYQVDYLLTSHLFD</sequence>
<proteinExistence type="predicted"/>
<accession>A0ABS3HC99</accession>
<name>A0ABS3HC99_9ENTE</name>
<keyword evidence="3" id="KW-1185">Reference proteome</keyword>
<comment type="caution">
    <text evidence="2">The sequence shown here is derived from an EMBL/GenBank/DDBJ whole genome shotgun (WGS) entry which is preliminary data.</text>
</comment>
<dbReference type="EMBL" id="JAFLVR010000004">
    <property type="protein sequence ID" value="MBO0451078.1"/>
    <property type="molecule type" value="Genomic_DNA"/>
</dbReference>
<reference evidence="2 3" key="1">
    <citation type="submission" date="2021-03" db="EMBL/GenBank/DDBJ databases">
        <title>Enterococcal diversity collection.</title>
        <authorList>
            <person name="Gilmore M.S."/>
            <person name="Schwartzman J."/>
            <person name="Van Tyne D."/>
            <person name="Martin M."/>
            <person name="Earl A.M."/>
            <person name="Manson A.L."/>
            <person name="Straub T."/>
            <person name="Salamzade R."/>
            <person name="Saavedra J."/>
            <person name="Lebreton F."/>
            <person name="Prichula J."/>
            <person name="Schaufler K."/>
            <person name="Gaca A."/>
            <person name="Sgardioli B."/>
            <person name="Wagenaar J."/>
            <person name="Strong T."/>
        </authorList>
    </citation>
    <scope>NUCLEOTIDE SEQUENCE [LARGE SCALE GENOMIC DNA]</scope>
    <source>
        <strain evidence="2 3">MJM16</strain>
    </source>
</reference>